<gene>
    <name evidence="1" type="primary">U54</name>
</gene>
<accession>A0A192XNW7</accession>
<dbReference type="SUPFAM" id="SSF51283">
    <property type="entry name" value="dUTPase-like"/>
    <property type="match status" value="1"/>
</dbReference>
<reference evidence="1 2" key="1">
    <citation type="journal article" date="2016" name="J. Virol.">
        <title>Complete Unique Genome Sequence, Expression Profile, and Salivary Gland Tissue Tropism of the Herpesvirus 7 Homolog in Pigtailed Macaques.</title>
        <authorList>
            <person name="Staheli J.P."/>
            <person name="Dyen M.R."/>
            <person name="Basom R."/>
            <person name="Fitzgibbon M."/>
            <person name="Barcy S."/>
        </authorList>
    </citation>
    <scope>NUCLEOTIDE SEQUENCE [LARGE SCALE GENOMIC DNA]</scope>
</reference>
<evidence type="ECO:0000313" key="1">
    <source>
        <dbReference type="EMBL" id="ANC96547.1"/>
    </source>
</evidence>
<dbReference type="Pfam" id="PF05784">
    <property type="entry name" value="Herpes_UL82_83"/>
    <property type="match status" value="1"/>
</dbReference>
<dbReference type="OrthoDB" id="9423at10239"/>
<sequence length="454" mass="52281">MDSNIVWASYFLQLKLTAPIILQPREIKCLKTGLRIFKQQSSFVCICRDEGSFTSSYFTYIDPTDYGNITIAVQNISDVNLDLNNFPLIVNIFAFSLPNINLVTLPVQTVNNIDHNYIPHGECRAQFILYGSQTRLRAHIKKIRWIEMQHDEPTHYKFSCEFWIDLQNTPPDQIFNSAKVEFVSNRSVYFKQIILYQNVLTVRAFYENSYLINYETYPEDIFFQLNFIQTTPHIVMERNLEPVIKYNKASITVGATRNIISSTITPFSCSYQTFFDSKEKYAALFIPRLINGISLNTFIWKERTHLQITMRAHKRNCRIDYSQELGKLIFLPSQMMQNANSNVDFGWTETSRIIITHPNNQTSTIRSENYPVPQIPTLSTIPHITAATNASINLNSLNLNIAKEHLVPIRYSIKLDKRMQTVTSPSALPHTLTILEGNIGLQSIPCPTGNVQRN</sequence>
<proteinExistence type="predicted"/>
<dbReference type="RefSeq" id="YP_009253960.1">
    <property type="nucleotide sequence ID" value="NC_030200.1"/>
</dbReference>
<name>A0A192XNW7_9BETA</name>
<evidence type="ECO:0000313" key="2">
    <source>
        <dbReference type="Proteomes" id="UP000202843"/>
    </source>
</evidence>
<keyword evidence="2" id="KW-1185">Reference proteome</keyword>
<dbReference type="InterPro" id="IPR036157">
    <property type="entry name" value="dUTPase-like_sf"/>
</dbReference>
<dbReference type="EMBL" id="KU351741">
    <property type="protein sequence ID" value="ANC96547.1"/>
    <property type="molecule type" value="Genomic_DNA"/>
</dbReference>
<dbReference type="GeneID" id="27912081"/>
<dbReference type="KEGG" id="vg:27912081"/>
<dbReference type="Proteomes" id="UP000202843">
    <property type="component" value="Segment"/>
</dbReference>
<protein>
    <submittedName>
        <fullName evidence="1">Tegument protein pp65</fullName>
    </submittedName>
</protein>
<dbReference type="InterPro" id="IPR008649">
    <property type="entry name" value="Herpes_UL82/UL83"/>
</dbReference>
<organism evidence="1 2">
    <name type="scientific">macacine betaherpesvirus 9</name>
    <dbReference type="NCBI Taxonomy" id="2560568"/>
    <lineage>
        <taxon>Viruses</taxon>
        <taxon>Duplodnaviria</taxon>
        <taxon>Heunggongvirae</taxon>
        <taxon>Peploviricota</taxon>
        <taxon>Herviviricetes</taxon>
        <taxon>Herpesvirales</taxon>
        <taxon>Orthoherpesviridae</taxon>
        <taxon>Betaherpesvirinae</taxon>
        <taxon>Roseolovirus</taxon>
        <taxon>Roseolovirus macacinebeta9</taxon>
    </lineage>
</organism>